<dbReference type="AlphaFoldDB" id="A0A178VII8"/>
<feature type="coiled-coil region" evidence="1">
    <location>
        <begin position="88"/>
        <end position="115"/>
    </location>
</feature>
<protein>
    <recommendedName>
        <fullName evidence="3">Histone deacetylase interacting domain-containing protein</fullName>
    </recommendedName>
</protein>
<evidence type="ECO:0000256" key="1">
    <source>
        <dbReference type="SAM" id="Coils"/>
    </source>
</evidence>
<feature type="region of interest" description="Disordered" evidence="2">
    <location>
        <begin position="165"/>
        <end position="216"/>
    </location>
</feature>
<dbReference type="InterPro" id="IPR039774">
    <property type="entry name" value="Sin3-like"/>
</dbReference>
<dbReference type="PANTHER" id="PTHR12346:SF23">
    <property type="entry name" value="PAIRED AMPHIPATHIC HELIX SIN3-LIKE PROTEIN-RELATED"/>
    <property type="match status" value="1"/>
</dbReference>
<reference evidence="5" key="1">
    <citation type="journal article" date="2016" name="Proc. Natl. Acad. Sci. U.S.A.">
        <title>Chromosome-level assembly of Arabidopsis thaliana Ler reveals the extent of translocation and inversion polymorphisms.</title>
        <authorList>
            <person name="Zapata L."/>
            <person name="Ding J."/>
            <person name="Willing E.M."/>
            <person name="Hartwig B."/>
            <person name="Bezdan D."/>
            <person name="Jiao W.B."/>
            <person name="Patel V."/>
            <person name="Velikkakam James G."/>
            <person name="Koornneef M."/>
            <person name="Ossowski S."/>
            <person name="Schneeberger K."/>
        </authorList>
    </citation>
    <scope>NUCLEOTIDE SEQUENCE [LARGE SCALE GENOMIC DNA]</scope>
    <source>
        <strain evidence="5">cv. Landsberg erecta</strain>
    </source>
</reference>
<evidence type="ECO:0000259" key="3">
    <source>
        <dbReference type="SMART" id="SM00761"/>
    </source>
</evidence>
<feature type="region of interest" description="Disordered" evidence="2">
    <location>
        <begin position="355"/>
        <end position="374"/>
    </location>
</feature>
<sequence length="374" mass="43862">MADADELMKTNGVKTQSSSVQTRLRSSVRLLRNPELTRELRRLKDNNLNRKIDHDEKPEENPILLNEPKMIPRIRIVYKPKDDVERKMKDRLEAKQKLTELLKAIEERLTRSELRVYTCLCKDFKSHRIDYSQFVKSLQRLIEKYKNLYQRFVDIAYGHGEDEAGTRVKVDDNPQDTESDKIKLEGKGKRGMLPPKESDQPERPLKKRRKTERATPNYKLIPKEEQTPVSSTVLNNTWVVNSYDIQAQKNLTDIEKDIYNWEDQMFELDMLVGFLTSAAKNAEEVINGERDLKDLGGKFYRCAENLYGRDMLEIVKENHQRVLPVILNRLNQKLREVTPVRERLKPVLKQTIEKLSTRQRGSTAQESQVKTRTI</sequence>
<evidence type="ECO:0000313" key="5">
    <source>
        <dbReference type="Proteomes" id="UP000078284"/>
    </source>
</evidence>
<dbReference type="EMBL" id="LUHQ01000003">
    <property type="protein sequence ID" value="OAP05291.1"/>
    <property type="molecule type" value="Genomic_DNA"/>
</dbReference>
<proteinExistence type="predicted"/>
<dbReference type="SMART" id="SM00761">
    <property type="entry name" value="HDAC_interact"/>
    <property type="match status" value="1"/>
</dbReference>
<feature type="compositionally biased region" description="Polar residues" evidence="2">
    <location>
        <begin position="12"/>
        <end position="21"/>
    </location>
</feature>
<keyword evidence="1" id="KW-0175">Coiled coil</keyword>
<feature type="region of interest" description="Disordered" evidence="2">
    <location>
        <begin position="1"/>
        <end position="21"/>
    </location>
</feature>
<dbReference type="PANTHER" id="PTHR12346">
    <property type="entry name" value="SIN3B-RELATED"/>
    <property type="match status" value="1"/>
</dbReference>
<comment type="caution">
    <text evidence="4">The sequence shown here is derived from an EMBL/GenBank/DDBJ whole genome shotgun (WGS) entry which is preliminary data.</text>
</comment>
<feature type="compositionally biased region" description="Basic and acidic residues" evidence="2">
    <location>
        <begin position="165"/>
        <end position="188"/>
    </location>
</feature>
<feature type="compositionally biased region" description="Polar residues" evidence="2">
    <location>
        <begin position="358"/>
        <end position="374"/>
    </location>
</feature>
<dbReference type="Pfam" id="PF08295">
    <property type="entry name" value="Sin3_corepress"/>
    <property type="match status" value="1"/>
</dbReference>
<name>A0A178VII8_ARATH</name>
<evidence type="ECO:0000313" key="4">
    <source>
        <dbReference type="EMBL" id="OAP05291.1"/>
    </source>
</evidence>
<organism evidence="4 5">
    <name type="scientific">Arabidopsis thaliana</name>
    <name type="common">Mouse-ear cress</name>
    <dbReference type="NCBI Taxonomy" id="3702"/>
    <lineage>
        <taxon>Eukaryota</taxon>
        <taxon>Viridiplantae</taxon>
        <taxon>Streptophyta</taxon>
        <taxon>Embryophyta</taxon>
        <taxon>Tracheophyta</taxon>
        <taxon>Spermatophyta</taxon>
        <taxon>Magnoliopsida</taxon>
        <taxon>eudicotyledons</taxon>
        <taxon>Gunneridae</taxon>
        <taxon>Pentapetalae</taxon>
        <taxon>rosids</taxon>
        <taxon>malvids</taxon>
        <taxon>Brassicales</taxon>
        <taxon>Brassicaceae</taxon>
        <taxon>Camelineae</taxon>
        <taxon>Arabidopsis</taxon>
    </lineage>
</organism>
<evidence type="ECO:0000256" key="2">
    <source>
        <dbReference type="SAM" id="MobiDB-lite"/>
    </source>
</evidence>
<dbReference type="GO" id="GO:0003714">
    <property type="term" value="F:transcription corepressor activity"/>
    <property type="evidence" value="ECO:0007669"/>
    <property type="project" value="InterPro"/>
</dbReference>
<dbReference type="Proteomes" id="UP000078284">
    <property type="component" value="Chromosome 3"/>
</dbReference>
<gene>
    <name evidence="4" type="ordered locus">AXX17_At3g26240</name>
</gene>
<feature type="domain" description="Histone deacetylase interacting" evidence="3">
    <location>
        <begin position="210"/>
        <end position="299"/>
    </location>
</feature>
<dbReference type="ExpressionAtlas" id="A0A178VII8">
    <property type="expression patterns" value="differential"/>
</dbReference>
<dbReference type="InterPro" id="IPR013194">
    <property type="entry name" value="HDAC_interact_dom"/>
</dbReference>
<accession>A0A178VII8</accession>